<proteinExistence type="predicted"/>
<dbReference type="AlphaFoldDB" id="A0A5S6QLN7"/>
<dbReference type="WBParaSite" id="TMUE_2000008113.1">
    <property type="protein sequence ID" value="TMUE_2000008113.1"/>
    <property type="gene ID" value="WBGene00288608"/>
</dbReference>
<sequence>MGCMYPQQWVFGGVCRETGECFLVPVDDRDEWRGYNSLSNHGYTHLRINHCANFVDPMAGAHTECGIPLGTSEAFYEFPVRHTPKHAGFATLRIHVAARERPSESAFGKILADIAALWLPQ</sequence>
<evidence type="ECO:0000313" key="1">
    <source>
        <dbReference type="Proteomes" id="UP000046395"/>
    </source>
</evidence>
<accession>A0A5S6QLN7</accession>
<evidence type="ECO:0000313" key="2">
    <source>
        <dbReference type="WBParaSite" id="TMUE_2000008113.1"/>
    </source>
</evidence>
<reference evidence="2" key="1">
    <citation type="submission" date="2019-12" db="UniProtKB">
        <authorList>
            <consortium name="WormBaseParasite"/>
        </authorList>
    </citation>
    <scope>IDENTIFICATION</scope>
</reference>
<name>A0A5S6QLN7_TRIMR</name>
<dbReference type="PANTHER" id="PTHR47163">
    <property type="entry name" value="DDE_TNP_IS1595 DOMAIN-CONTAINING PROTEIN"/>
    <property type="match status" value="1"/>
</dbReference>
<organism evidence="1 2">
    <name type="scientific">Trichuris muris</name>
    <name type="common">Mouse whipworm</name>
    <dbReference type="NCBI Taxonomy" id="70415"/>
    <lineage>
        <taxon>Eukaryota</taxon>
        <taxon>Metazoa</taxon>
        <taxon>Ecdysozoa</taxon>
        <taxon>Nematoda</taxon>
        <taxon>Enoplea</taxon>
        <taxon>Dorylaimia</taxon>
        <taxon>Trichinellida</taxon>
        <taxon>Trichuridae</taxon>
        <taxon>Trichuris</taxon>
    </lineage>
</organism>
<protein>
    <submittedName>
        <fullName evidence="2">Uncharacterized protein</fullName>
    </submittedName>
</protein>
<dbReference type="Proteomes" id="UP000046395">
    <property type="component" value="Unassembled WGS sequence"/>
</dbReference>
<dbReference type="InterPro" id="IPR053164">
    <property type="entry name" value="IS1016-like_transposase"/>
</dbReference>
<dbReference type="PANTHER" id="PTHR47163:SF2">
    <property type="entry name" value="SI:DKEY-17M8.2"/>
    <property type="match status" value="1"/>
</dbReference>
<keyword evidence="1" id="KW-1185">Reference proteome</keyword>